<keyword evidence="4" id="KW-1185">Reference proteome</keyword>
<comment type="similarity">
    <text evidence="1">Belongs to the 'GDXG' lipolytic enzyme family.</text>
</comment>
<dbReference type="InterPro" id="IPR013094">
    <property type="entry name" value="AB_hydrolase_3"/>
</dbReference>
<dbReference type="Proteomes" id="UP001064489">
    <property type="component" value="Chromosome 11"/>
</dbReference>
<dbReference type="InterPro" id="IPR050466">
    <property type="entry name" value="Carboxylest/Gibb_receptor"/>
</dbReference>
<evidence type="ECO:0000259" key="2">
    <source>
        <dbReference type="Pfam" id="PF07859"/>
    </source>
</evidence>
<dbReference type="Gene3D" id="3.40.50.1820">
    <property type="entry name" value="alpha/beta hydrolase"/>
    <property type="match status" value="1"/>
</dbReference>
<comment type="caution">
    <text evidence="3">The sequence shown here is derived from an EMBL/GenBank/DDBJ whole genome shotgun (WGS) entry which is preliminary data.</text>
</comment>
<evidence type="ECO:0000256" key="1">
    <source>
        <dbReference type="ARBA" id="ARBA00010515"/>
    </source>
</evidence>
<dbReference type="InterPro" id="IPR029058">
    <property type="entry name" value="AB_hydrolase_fold"/>
</dbReference>
<dbReference type="PANTHER" id="PTHR23024">
    <property type="entry name" value="ARYLACETAMIDE DEACETYLASE"/>
    <property type="match status" value="1"/>
</dbReference>
<dbReference type="GO" id="GO:0016787">
    <property type="term" value="F:hydrolase activity"/>
    <property type="evidence" value="ECO:0007669"/>
    <property type="project" value="InterPro"/>
</dbReference>
<reference evidence="3" key="2">
    <citation type="submission" date="2023-02" db="EMBL/GenBank/DDBJ databases">
        <authorList>
            <person name="Swenson N.G."/>
            <person name="Wegrzyn J.L."/>
            <person name="Mcevoy S.L."/>
        </authorList>
    </citation>
    <scope>NUCLEOTIDE SEQUENCE</scope>
    <source>
        <strain evidence="3">91603</strain>
        <tissue evidence="3">Leaf</tissue>
    </source>
</reference>
<dbReference type="Gene3D" id="3.20.20.60">
    <property type="entry name" value="Phosphoenolpyruvate-binding domains"/>
    <property type="match status" value="1"/>
</dbReference>
<dbReference type="AlphaFoldDB" id="A0AAD5I4X1"/>
<evidence type="ECO:0000313" key="3">
    <source>
        <dbReference type="EMBL" id="KAI9152917.1"/>
    </source>
</evidence>
<gene>
    <name evidence="3" type="ORF">LWI28_003001</name>
</gene>
<dbReference type="PANTHER" id="PTHR23024:SF406">
    <property type="entry name" value="CARBOXYLESTERASE 15-RELATED"/>
    <property type="match status" value="1"/>
</dbReference>
<dbReference type="EMBL" id="JAJSOW010000108">
    <property type="protein sequence ID" value="KAI9152917.1"/>
    <property type="molecule type" value="Genomic_DNA"/>
</dbReference>
<sequence length="362" mass="39751">MGSLAHMVEDCNGIVQLYSDGSVYRSDENVQFPMPLINNGVLFKDFLYDKTHHLHLRLYKAAVSQTPPPRKLPILVFIHGGGFCVGSRVWPNFQNCCVRLASGLEVLVVSIDYRLAPEHRLPAAMEDAYSVMKWLQAQALMMSSENGDDAWFNTSEVDFDRVFVLGDSSGGNIAHHLAVKLGDGLGGLSPIRVRGYVLLAPFFGGVERTKSEETASEAMLNLDILDKFWRLSLPPGDTRDHSFANPFGPTSTVRLEEVKLEPMLVVADLFAIEADSPLSSTTVVVTNSLKSGLRNNETLYDIFLLSYPLAEISDLARYDCAVVDLEHGPDGASAALECIHALVATWTPAILRLLESSGGLRR</sequence>
<evidence type="ECO:0000313" key="4">
    <source>
        <dbReference type="Proteomes" id="UP001064489"/>
    </source>
</evidence>
<proteinExistence type="inferred from homology"/>
<reference evidence="3" key="1">
    <citation type="journal article" date="2022" name="Plant J.">
        <title>Strategies of tolerance reflected in two North American maple genomes.</title>
        <authorList>
            <person name="McEvoy S.L."/>
            <person name="Sezen U.U."/>
            <person name="Trouern-Trend A."/>
            <person name="McMahon S.M."/>
            <person name="Schaberg P.G."/>
            <person name="Yang J."/>
            <person name="Wegrzyn J.L."/>
            <person name="Swenson N.G."/>
        </authorList>
    </citation>
    <scope>NUCLEOTIDE SEQUENCE</scope>
    <source>
        <strain evidence="3">91603</strain>
    </source>
</reference>
<protein>
    <recommendedName>
        <fullName evidence="2">Alpha/beta hydrolase fold-3 domain-containing protein</fullName>
    </recommendedName>
</protein>
<dbReference type="InterPro" id="IPR040442">
    <property type="entry name" value="Pyrv_kinase-like_dom_sf"/>
</dbReference>
<dbReference type="Pfam" id="PF07859">
    <property type="entry name" value="Abhydrolase_3"/>
    <property type="match status" value="1"/>
</dbReference>
<name>A0AAD5I4X1_ACENE</name>
<organism evidence="3 4">
    <name type="scientific">Acer negundo</name>
    <name type="common">Box elder</name>
    <dbReference type="NCBI Taxonomy" id="4023"/>
    <lineage>
        <taxon>Eukaryota</taxon>
        <taxon>Viridiplantae</taxon>
        <taxon>Streptophyta</taxon>
        <taxon>Embryophyta</taxon>
        <taxon>Tracheophyta</taxon>
        <taxon>Spermatophyta</taxon>
        <taxon>Magnoliopsida</taxon>
        <taxon>eudicotyledons</taxon>
        <taxon>Gunneridae</taxon>
        <taxon>Pentapetalae</taxon>
        <taxon>rosids</taxon>
        <taxon>malvids</taxon>
        <taxon>Sapindales</taxon>
        <taxon>Sapindaceae</taxon>
        <taxon>Hippocastanoideae</taxon>
        <taxon>Acereae</taxon>
        <taxon>Acer</taxon>
    </lineage>
</organism>
<accession>A0AAD5I4X1</accession>
<dbReference type="SUPFAM" id="SSF53474">
    <property type="entry name" value="alpha/beta-Hydrolases"/>
    <property type="match status" value="1"/>
</dbReference>
<feature type="domain" description="Alpha/beta hydrolase fold-3" evidence="2">
    <location>
        <begin position="75"/>
        <end position="268"/>
    </location>
</feature>